<dbReference type="Proteomes" id="UP000663845">
    <property type="component" value="Unassembled WGS sequence"/>
</dbReference>
<dbReference type="EMBL" id="CAJNOG010000106">
    <property type="protein sequence ID" value="CAF0951492.1"/>
    <property type="molecule type" value="Genomic_DNA"/>
</dbReference>
<evidence type="ECO:0000313" key="1">
    <source>
        <dbReference type="EMBL" id="CAF0951492.1"/>
    </source>
</evidence>
<evidence type="ECO:0000313" key="3">
    <source>
        <dbReference type="Proteomes" id="UP000663845"/>
    </source>
</evidence>
<name>A0A814D2W5_9BILA</name>
<evidence type="ECO:0000313" key="2">
    <source>
        <dbReference type="EMBL" id="CAF4140361.1"/>
    </source>
</evidence>
<dbReference type="AlphaFoldDB" id="A0A814D2W5"/>
<dbReference type="Proteomes" id="UP000663844">
    <property type="component" value="Unassembled WGS sequence"/>
</dbReference>
<comment type="caution">
    <text evidence="1">The sequence shown here is derived from an EMBL/GenBank/DDBJ whole genome shotgun (WGS) entry which is preliminary data.</text>
</comment>
<organism evidence="1 3">
    <name type="scientific">Adineta steineri</name>
    <dbReference type="NCBI Taxonomy" id="433720"/>
    <lineage>
        <taxon>Eukaryota</taxon>
        <taxon>Metazoa</taxon>
        <taxon>Spiralia</taxon>
        <taxon>Gnathifera</taxon>
        <taxon>Rotifera</taxon>
        <taxon>Eurotatoria</taxon>
        <taxon>Bdelloidea</taxon>
        <taxon>Adinetida</taxon>
        <taxon>Adinetidae</taxon>
        <taxon>Adineta</taxon>
    </lineage>
</organism>
<accession>A0A814D2W5</accession>
<proteinExistence type="predicted"/>
<gene>
    <name evidence="1" type="ORF">JYZ213_LOCUS13323</name>
    <name evidence="2" type="ORF">OXD698_LOCUS37507</name>
</gene>
<protein>
    <submittedName>
        <fullName evidence="1">Uncharacterized protein</fullName>
    </submittedName>
</protein>
<sequence length="281" mass="31637">MAFAETVISNLNLAGNRLSSLETNDSVSSDTSPLKNETSSFLYPISHTISNLVLANSTNSIEINWFILIKLRTLFYLDLFGLTLTEKSWLYRKTDVHNEDSAIHWHHPPGPRIFLYNVRLTDDDYCLTKSIVDILNMTILMVDIEHPCNCFIYSYDTEHRPYCLYNQSIVDELSRRCTSIDLFCESFLNNTTTLSSTEWTSLSSLSTTTQTTSSEIITTVTSPNTLMSTTEQNIIISTHVSPEKPAGNPKTKIILATIRSPVLIFNLILIPLGKVTVACRP</sequence>
<dbReference type="EMBL" id="CAJOAZ010006633">
    <property type="protein sequence ID" value="CAF4140361.1"/>
    <property type="molecule type" value="Genomic_DNA"/>
</dbReference>
<reference evidence="1" key="1">
    <citation type="submission" date="2021-02" db="EMBL/GenBank/DDBJ databases">
        <authorList>
            <person name="Nowell W R."/>
        </authorList>
    </citation>
    <scope>NUCLEOTIDE SEQUENCE</scope>
</reference>